<dbReference type="EMBL" id="ML996566">
    <property type="protein sequence ID" value="KAF2761985.1"/>
    <property type="molecule type" value="Genomic_DNA"/>
</dbReference>
<dbReference type="RefSeq" id="XP_033604436.1">
    <property type="nucleotide sequence ID" value="XM_033745203.1"/>
</dbReference>
<organism evidence="1 2">
    <name type="scientific">Pseudovirgaria hyperparasitica</name>
    <dbReference type="NCBI Taxonomy" id="470096"/>
    <lineage>
        <taxon>Eukaryota</taxon>
        <taxon>Fungi</taxon>
        <taxon>Dikarya</taxon>
        <taxon>Ascomycota</taxon>
        <taxon>Pezizomycotina</taxon>
        <taxon>Dothideomycetes</taxon>
        <taxon>Dothideomycetes incertae sedis</taxon>
        <taxon>Acrospermales</taxon>
        <taxon>Acrospermaceae</taxon>
        <taxon>Pseudovirgaria</taxon>
    </lineage>
</organism>
<dbReference type="GeneID" id="54486257"/>
<protein>
    <submittedName>
        <fullName evidence="1">Uncharacterized protein</fullName>
    </submittedName>
</protein>
<gene>
    <name evidence="1" type="ORF">EJ05DRAFT_482787</name>
</gene>
<evidence type="ECO:0000313" key="1">
    <source>
        <dbReference type="EMBL" id="KAF2761985.1"/>
    </source>
</evidence>
<proteinExistence type="predicted"/>
<name>A0A6A6WIL0_9PEZI</name>
<accession>A0A6A6WIL0</accession>
<sequence>MSRLAKIDTDCERLPSGMRRVAYDADTQRYTYKDPTDDSLWEGAEGARYGLLRRKTISPQRLFSDHYDNDLLPPYQQHPAGNCTRTNPSAHCSCYFCKASVAVKPPMRERSSSLVQGVQSVAQTIKRSVSVRASKPSAPK</sequence>
<dbReference type="AlphaFoldDB" id="A0A6A6WIL0"/>
<dbReference type="OrthoDB" id="2107166at2759"/>
<reference evidence="1" key="1">
    <citation type="journal article" date="2020" name="Stud. Mycol.">
        <title>101 Dothideomycetes genomes: a test case for predicting lifestyles and emergence of pathogens.</title>
        <authorList>
            <person name="Haridas S."/>
            <person name="Albert R."/>
            <person name="Binder M."/>
            <person name="Bloem J."/>
            <person name="Labutti K."/>
            <person name="Salamov A."/>
            <person name="Andreopoulos B."/>
            <person name="Baker S."/>
            <person name="Barry K."/>
            <person name="Bills G."/>
            <person name="Bluhm B."/>
            <person name="Cannon C."/>
            <person name="Castanera R."/>
            <person name="Culley D."/>
            <person name="Daum C."/>
            <person name="Ezra D."/>
            <person name="Gonzalez J."/>
            <person name="Henrissat B."/>
            <person name="Kuo A."/>
            <person name="Liang C."/>
            <person name="Lipzen A."/>
            <person name="Lutzoni F."/>
            <person name="Magnuson J."/>
            <person name="Mondo S."/>
            <person name="Nolan M."/>
            <person name="Ohm R."/>
            <person name="Pangilinan J."/>
            <person name="Park H.-J."/>
            <person name="Ramirez L."/>
            <person name="Alfaro M."/>
            <person name="Sun H."/>
            <person name="Tritt A."/>
            <person name="Yoshinaga Y."/>
            <person name="Zwiers L.-H."/>
            <person name="Turgeon B."/>
            <person name="Goodwin S."/>
            <person name="Spatafora J."/>
            <person name="Crous P."/>
            <person name="Grigoriev I."/>
        </authorList>
    </citation>
    <scope>NUCLEOTIDE SEQUENCE</scope>
    <source>
        <strain evidence="1">CBS 121739</strain>
    </source>
</reference>
<dbReference type="Proteomes" id="UP000799437">
    <property type="component" value="Unassembled WGS sequence"/>
</dbReference>
<evidence type="ECO:0000313" key="2">
    <source>
        <dbReference type="Proteomes" id="UP000799437"/>
    </source>
</evidence>
<keyword evidence="2" id="KW-1185">Reference proteome</keyword>